<evidence type="ECO:0000313" key="1">
    <source>
        <dbReference type="EMBL" id="QDL91525.1"/>
    </source>
</evidence>
<dbReference type="Proteomes" id="UP000305888">
    <property type="component" value="Chromosome"/>
</dbReference>
<keyword evidence="2" id="KW-1185">Reference proteome</keyword>
<evidence type="ECO:0000313" key="2">
    <source>
        <dbReference type="Proteomes" id="UP000305888"/>
    </source>
</evidence>
<sequence length="159" mass="18179">MGFFSEKWSASGGSQFNEEYRREVLALDPKGKEDILRGSIQWLERMGVIDAGDVMKFYEITEARNSFAHENRKIISGEFLPNFGTLFPVLVALVTKIDRWWIFNVYVSNIYDSDNVDIELEEVTPGSTVFLNILEQIALGEDESAWALYRAFIIEPRAG</sequence>
<dbReference type="RefSeq" id="WP_138572447.1">
    <property type="nucleotide sequence ID" value="NZ_CP040818.1"/>
</dbReference>
<reference evidence="1 2" key="1">
    <citation type="submission" date="2019-06" db="EMBL/GenBank/DDBJ databases">
        <title>Genome sequence of Rhodobacteraceae bacterium D4M1.</title>
        <authorList>
            <person name="Cao J."/>
        </authorList>
    </citation>
    <scope>NUCLEOTIDE SEQUENCE [LARGE SCALE GENOMIC DNA]</scope>
    <source>
        <strain evidence="1 2">D4M1</strain>
    </source>
</reference>
<name>A0A5B8FT23_9RHOB</name>
<protein>
    <submittedName>
        <fullName evidence="1">Uncharacterized protein</fullName>
    </submittedName>
</protein>
<accession>A0A5B8FT23</accession>
<proteinExistence type="predicted"/>
<dbReference type="AlphaFoldDB" id="A0A5B8FT23"/>
<dbReference type="KEGG" id="ppru:FDP22_06850"/>
<dbReference type="EMBL" id="CP040818">
    <property type="protein sequence ID" value="QDL91525.1"/>
    <property type="molecule type" value="Genomic_DNA"/>
</dbReference>
<dbReference type="OrthoDB" id="1445911at2"/>
<organism evidence="1 2">
    <name type="scientific">Paroceanicella profunda</name>
    <dbReference type="NCBI Taxonomy" id="2579971"/>
    <lineage>
        <taxon>Bacteria</taxon>
        <taxon>Pseudomonadati</taxon>
        <taxon>Pseudomonadota</taxon>
        <taxon>Alphaproteobacteria</taxon>
        <taxon>Rhodobacterales</taxon>
        <taxon>Paracoccaceae</taxon>
        <taxon>Paroceanicella</taxon>
    </lineage>
</organism>
<gene>
    <name evidence="1" type="ORF">FDP22_06850</name>
</gene>